<keyword evidence="3" id="KW-1185">Reference proteome</keyword>
<dbReference type="AlphaFoldDB" id="A0A2U3QJQ5"/>
<proteinExistence type="predicted"/>
<accession>A0A2U3QJQ5</accession>
<keyword evidence="1" id="KW-0732">Signal</keyword>
<evidence type="ECO:0000313" key="3">
    <source>
        <dbReference type="Proteomes" id="UP000245125"/>
    </source>
</evidence>
<organism evidence="2 3">
    <name type="scientific">Candidatus Sulfobium mesophilum</name>
    <dbReference type="NCBI Taxonomy" id="2016548"/>
    <lineage>
        <taxon>Bacteria</taxon>
        <taxon>Pseudomonadati</taxon>
        <taxon>Nitrospirota</taxon>
        <taxon>Nitrospiria</taxon>
        <taxon>Nitrospirales</taxon>
        <taxon>Nitrospiraceae</taxon>
        <taxon>Candidatus Sulfobium</taxon>
    </lineage>
</organism>
<dbReference type="Proteomes" id="UP000245125">
    <property type="component" value="Unassembled WGS sequence"/>
</dbReference>
<protein>
    <recommendedName>
        <fullName evidence="4">Metallothionein</fullName>
    </recommendedName>
</protein>
<evidence type="ECO:0000256" key="1">
    <source>
        <dbReference type="SAM" id="SignalP"/>
    </source>
</evidence>
<gene>
    <name evidence="2" type="ORF">NBG4_630007</name>
</gene>
<reference evidence="3" key="1">
    <citation type="submission" date="2018-03" db="EMBL/GenBank/DDBJ databases">
        <authorList>
            <person name="Zecchin S."/>
        </authorList>
    </citation>
    <scope>NUCLEOTIDE SEQUENCE [LARGE SCALE GENOMIC DNA]</scope>
</reference>
<evidence type="ECO:0000313" key="2">
    <source>
        <dbReference type="EMBL" id="SPQ01637.1"/>
    </source>
</evidence>
<evidence type="ECO:0008006" key="4">
    <source>
        <dbReference type="Google" id="ProtNLM"/>
    </source>
</evidence>
<feature type="signal peptide" evidence="1">
    <location>
        <begin position="1"/>
        <end position="20"/>
    </location>
</feature>
<sequence>MRKPVILAVVVLFCASLAFAGTFGKMDLKVGDEVYACNCGESCPCQTMSRAPGKCACGNEMVKAKVVKAEADQVMLKADAWEKERPFKTTGKYACACGPDCKCDTISQNPGKCACGNEMKKVE</sequence>
<feature type="chain" id="PRO_5015757427" description="Metallothionein" evidence="1">
    <location>
        <begin position="21"/>
        <end position="123"/>
    </location>
</feature>
<name>A0A2U3QJQ5_9BACT</name>
<dbReference type="EMBL" id="OUUY01000112">
    <property type="protein sequence ID" value="SPQ01637.1"/>
    <property type="molecule type" value="Genomic_DNA"/>
</dbReference>
<dbReference type="OrthoDB" id="9801019at2"/>